<name>A0AA42BTZ5_9MICO</name>
<proteinExistence type="predicted"/>
<dbReference type="Proteomes" id="UP001165587">
    <property type="component" value="Unassembled WGS sequence"/>
</dbReference>
<evidence type="ECO:0000256" key="1">
    <source>
        <dbReference type="SAM" id="MobiDB-lite"/>
    </source>
</evidence>
<organism evidence="2 3">
    <name type="scientific">Herbiconiux oxytropis</name>
    <dbReference type="NCBI Taxonomy" id="2970915"/>
    <lineage>
        <taxon>Bacteria</taxon>
        <taxon>Bacillati</taxon>
        <taxon>Actinomycetota</taxon>
        <taxon>Actinomycetes</taxon>
        <taxon>Micrococcales</taxon>
        <taxon>Microbacteriaceae</taxon>
        <taxon>Herbiconiux</taxon>
    </lineage>
</organism>
<accession>A0AA42BTZ5</accession>
<feature type="region of interest" description="Disordered" evidence="1">
    <location>
        <begin position="50"/>
        <end position="70"/>
    </location>
</feature>
<gene>
    <name evidence="2" type="ORF">N1028_07255</name>
</gene>
<dbReference type="RefSeq" id="WP_259526252.1">
    <property type="nucleotide sequence ID" value="NZ_JANLCK010000003.1"/>
</dbReference>
<comment type="caution">
    <text evidence="2">The sequence shown here is derived from an EMBL/GenBank/DDBJ whole genome shotgun (WGS) entry which is preliminary data.</text>
</comment>
<reference evidence="2" key="1">
    <citation type="submission" date="2022-08" db="EMBL/GenBank/DDBJ databases">
        <authorList>
            <person name="Deng Y."/>
            <person name="Han X.-F."/>
            <person name="Zhang Y.-Q."/>
        </authorList>
    </citation>
    <scope>NUCLEOTIDE SEQUENCE</scope>
    <source>
        <strain evidence="2">CPCC 203407</strain>
    </source>
</reference>
<protein>
    <submittedName>
        <fullName evidence="2">Uncharacterized protein</fullName>
    </submittedName>
</protein>
<evidence type="ECO:0000313" key="3">
    <source>
        <dbReference type="Proteomes" id="UP001165587"/>
    </source>
</evidence>
<sequence length="283" mass="29783">MDIPTETRSAVVPLARALGGAAVALALAGSLGGCTLLAVCLGVSGCGSTVTDPSTPPSHGPPGASADSPHPWHTGIVATTFWVGEVFDPTASDGSQVYSTYDSLWMEHYGGCDGTTASGVCETEARTAANGYFPLEITPLENPFYLDLPFDDINDPAAFARRDSVVPWAGEAPYAEHSGDQGFSYLKNRWVELGYGDATCFAQIQDAGPGEYDDAEYVFGSADERPLNDRYGGAGMDVSPAVVGCLGFDELNGEQAGVNWRFVEEAEVPPGPWLEVVTTSQVR</sequence>
<dbReference type="AlphaFoldDB" id="A0AA42BTZ5"/>
<keyword evidence="3" id="KW-1185">Reference proteome</keyword>
<evidence type="ECO:0000313" key="2">
    <source>
        <dbReference type="EMBL" id="MCS5725691.1"/>
    </source>
</evidence>
<dbReference type="EMBL" id="JANLCK010000003">
    <property type="protein sequence ID" value="MCS5725691.1"/>
    <property type="molecule type" value="Genomic_DNA"/>
</dbReference>